<name>A0ABU8M6S4_9PSEU</name>
<comment type="caution">
    <text evidence="2">The sequence shown here is derived from an EMBL/GenBank/DDBJ whole genome shotgun (WGS) entry which is preliminary data.</text>
</comment>
<sequence length="131" mass="14191">MTRRAVHAGTPWRLDRRGHTAAVDVDAYLRGLVEAVLFTRPGERLHRPDFGTGLDRLVFAPAGDELARTAQALVHGSLQQWLGDLVRIEEVTVEAAEARLDVRVTYVPLGIGSESAGRQVLAVSNELGSAP</sequence>
<gene>
    <name evidence="2" type="ORF">WCD58_15485</name>
</gene>
<dbReference type="InterPro" id="IPR007048">
    <property type="entry name" value="IraD/Gp25-like"/>
</dbReference>
<accession>A0ABU8M6S4</accession>
<feature type="domain" description="IraD/Gp25-like" evidence="1">
    <location>
        <begin position="29"/>
        <end position="106"/>
    </location>
</feature>
<evidence type="ECO:0000313" key="3">
    <source>
        <dbReference type="Proteomes" id="UP001369736"/>
    </source>
</evidence>
<dbReference type="SUPFAM" id="SSF160719">
    <property type="entry name" value="gpW/gp25-like"/>
    <property type="match status" value="1"/>
</dbReference>
<proteinExistence type="predicted"/>
<dbReference type="Proteomes" id="UP001369736">
    <property type="component" value="Unassembled WGS sequence"/>
</dbReference>
<evidence type="ECO:0000259" key="1">
    <source>
        <dbReference type="Pfam" id="PF04965"/>
    </source>
</evidence>
<organism evidence="2 3">
    <name type="scientific">Actinomycetospora flava</name>
    <dbReference type="NCBI Taxonomy" id="3129232"/>
    <lineage>
        <taxon>Bacteria</taxon>
        <taxon>Bacillati</taxon>
        <taxon>Actinomycetota</taxon>
        <taxon>Actinomycetes</taxon>
        <taxon>Pseudonocardiales</taxon>
        <taxon>Pseudonocardiaceae</taxon>
        <taxon>Actinomycetospora</taxon>
    </lineage>
</organism>
<protein>
    <submittedName>
        <fullName evidence="2">GPW/gp25 family protein</fullName>
    </submittedName>
</protein>
<dbReference type="RefSeq" id="WP_337703955.1">
    <property type="nucleotide sequence ID" value="NZ_JBBEGM010000006.1"/>
</dbReference>
<evidence type="ECO:0000313" key="2">
    <source>
        <dbReference type="EMBL" id="MEJ2862574.1"/>
    </source>
</evidence>
<keyword evidence="3" id="KW-1185">Reference proteome</keyword>
<dbReference type="Pfam" id="PF04965">
    <property type="entry name" value="GPW_gp25"/>
    <property type="match status" value="1"/>
</dbReference>
<dbReference type="EMBL" id="JBBEGM010000006">
    <property type="protein sequence ID" value="MEJ2862574.1"/>
    <property type="molecule type" value="Genomic_DNA"/>
</dbReference>
<reference evidence="2 3" key="1">
    <citation type="submission" date="2024-03" db="EMBL/GenBank/DDBJ databases">
        <title>Actinomycetospora sp. OC33-EN07, a novel actinomycete isolated from wild orchid (Aerides multiflora).</title>
        <authorList>
            <person name="Suriyachadkun C."/>
        </authorList>
    </citation>
    <scope>NUCLEOTIDE SEQUENCE [LARGE SCALE GENOMIC DNA]</scope>
    <source>
        <strain evidence="2 3">OC33-EN07</strain>
    </source>
</reference>
<dbReference type="Gene3D" id="3.10.450.40">
    <property type="match status" value="1"/>
</dbReference>